<dbReference type="RefSeq" id="YP_003969510.1">
    <property type="nucleotide sequence ID" value="NC_014636.1"/>
</dbReference>
<dbReference type="Proteomes" id="UP000002236">
    <property type="component" value="Segment"/>
</dbReference>
<keyword evidence="2" id="KW-1185">Reference proteome</keyword>
<evidence type="ECO:0000313" key="1">
    <source>
        <dbReference type="EMBL" id="ADM80064.1"/>
    </source>
</evidence>
<gene>
    <name evidence="1" type="ORF">phiAS5_ORF0221</name>
</gene>
<dbReference type="OrthoDB" id="40308at10239"/>
<protein>
    <submittedName>
        <fullName evidence="1">Uncharacterized protein</fullName>
    </submittedName>
</protein>
<dbReference type="KEGG" id="vg:9861628"/>
<name>E1A1X5_9CAUD</name>
<accession>E1A1X5</accession>
<evidence type="ECO:0000313" key="2">
    <source>
        <dbReference type="Proteomes" id="UP000002236"/>
    </source>
</evidence>
<reference evidence="1 2" key="1">
    <citation type="journal article" date="2012" name="Vet. Microbiol.">
        <title>Complete genome sequence and characterization of a broad-host range T4-like bacteriophage phiAS5 infecting Aeromonas salmonicida subsp. salmonicida.</title>
        <authorList>
            <person name="Kim J.H."/>
            <person name="Son J.S."/>
            <person name="Choi Y.J."/>
            <person name="Choresca C.H.Jr."/>
            <person name="Shin S.P."/>
            <person name="Han J.E."/>
            <person name="Jun J.W."/>
            <person name="Park S.C."/>
        </authorList>
    </citation>
    <scope>NUCLEOTIDE SEQUENCE [LARGE SCALE GENOMIC DNA]</scope>
</reference>
<proteinExistence type="predicted"/>
<dbReference type="GeneID" id="9861628"/>
<organism evidence="1 2">
    <name type="scientific">Aeromonas phage phiAS5</name>
    <dbReference type="NCBI Taxonomy" id="879630"/>
    <lineage>
        <taxon>Viruses</taxon>
        <taxon>Duplodnaviria</taxon>
        <taxon>Heunggongvirae</taxon>
        <taxon>Uroviricota</taxon>
        <taxon>Caudoviricetes</taxon>
        <taxon>Pantevenvirales</taxon>
        <taxon>Straboviridae</taxon>
        <taxon>Chrysonvirus</taxon>
        <taxon>Chrysonvirus as5</taxon>
    </lineage>
</organism>
<dbReference type="EMBL" id="HM452126">
    <property type="protein sequence ID" value="ADM80064.1"/>
    <property type="molecule type" value="Genomic_DNA"/>
</dbReference>
<sequence>MLTIIEQIEHIISFKNGNEDHMVVVTKSNNYHEISHYHNQEFDATCWTVFDEIGVGIESFDKSDIVKYIKGME</sequence>